<evidence type="ECO:0000313" key="2">
    <source>
        <dbReference type="EMBL" id="VDC70885.1"/>
    </source>
</evidence>
<dbReference type="Gramene" id="A05p17540.2_BraZ1">
    <property type="protein sequence ID" value="A05p17540.2_BraZ1.CDS.1"/>
    <property type="gene ID" value="A05g17540.2_BraZ1"/>
</dbReference>
<dbReference type="Proteomes" id="UP000694005">
    <property type="component" value="Chromosome A05"/>
</dbReference>
<dbReference type="AlphaFoldDB" id="A0A3P5Z573"/>
<reference evidence="2" key="1">
    <citation type="submission" date="2018-11" db="EMBL/GenBank/DDBJ databases">
        <authorList>
            <consortium name="Genoscope - CEA"/>
            <person name="William W."/>
        </authorList>
    </citation>
    <scope>NUCLEOTIDE SEQUENCE</scope>
</reference>
<sequence length="42" mass="4594">MDLGHLLLTLVEADGHGWIVLGTLNLWGQEISPDANHPCTQK</sequence>
<dbReference type="EMBL" id="LR031570">
    <property type="protein sequence ID" value="VDC70885.1"/>
    <property type="molecule type" value="Genomic_DNA"/>
</dbReference>
<dbReference type="EMBL" id="LS974621">
    <property type="protein sequence ID" value="CAG7875233.1"/>
    <property type="molecule type" value="Genomic_DNA"/>
</dbReference>
<accession>A0A3P5Z573</accession>
<proteinExistence type="predicted"/>
<name>A0A3P5Z573_BRACM</name>
<organism evidence="2">
    <name type="scientific">Brassica campestris</name>
    <name type="common">Field mustard</name>
    <dbReference type="NCBI Taxonomy" id="3711"/>
    <lineage>
        <taxon>Eukaryota</taxon>
        <taxon>Viridiplantae</taxon>
        <taxon>Streptophyta</taxon>
        <taxon>Embryophyta</taxon>
        <taxon>Tracheophyta</taxon>
        <taxon>Spermatophyta</taxon>
        <taxon>Magnoliopsida</taxon>
        <taxon>eudicotyledons</taxon>
        <taxon>Gunneridae</taxon>
        <taxon>Pentapetalae</taxon>
        <taxon>rosids</taxon>
        <taxon>malvids</taxon>
        <taxon>Brassicales</taxon>
        <taxon>Brassicaceae</taxon>
        <taxon>Brassiceae</taxon>
        <taxon>Brassica</taxon>
    </lineage>
</organism>
<evidence type="ECO:0000313" key="1">
    <source>
        <dbReference type="EMBL" id="CAG7875233.1"/>
    </source>
</evidence>
<gene>
    <name evidence="2" type="ORF">BRAA05T20599Z</name>
    <name evidence="1" type="ORF">BRAPAZ1V2_A05P17540.2</name>
</gene>
<protein>
    <submittedName>
        <fullName evidence="1">Uncharacterized protein</fullName>
    </submittedName>
</protein>